<keyword evidence="3" id="KW-0813">Transport</keyword>
<dbReference type="Proteomes" id="UP000295008">
    <property type="component" value="Unassembled WGS sequence"/>
</dbReference>
<keyword evidence="4" id="KW-0732">Signal</keyword>
<dbReference type="Pfam" id="PF01547">
    <property type="entry name" value="SBP_bac_1"/>
    <property type="match status" value="1"/>
</dbReference>
<proteinExistence type="inferred from homology"/>
<keyword evidence="8" id="KW-1185">Reference proteome</keyword>
<evidence type="ECO:0000256" key="2">
    <source>
        <dbReference type="ARBA" id="ARBA00008520"/>
    </source>
</evidence>
<evidence type="ECO:0000256" key="5">
    <source>
        <dbReference type="ARBA" id="ARBA00049629"/>
    </source>
</evidence>
<comment type="similarity">
    <text evidence="2">Belongs to the bacterial solute-binding protein 1 family.</text>
</comment>
<dbReference type="EMBL" id="SLUN01000060">
    <property type="protein sequence ID" value="TCL54759.1"/>
    <property type="molecule type" value="Genomic_DNA"/>
</dbReference>
<comment type="subcellular location">
    <subcellularLocation>
        <location evidence="1">Cell envelope</location>
    </subcellularLocation>
</comment>
<name>A0A4R1QM20_HYDET</name>
<evidence type="ECO:0000256" key="6">
    <source>
        <dbReference type="ARBA" id="ARBA00049753"/>
    </source>
</evidence>
<accession>A0A4R1QM20</accession>
<evidence type="ECO:0000313" key="7">
    <source>
        <dbReference type="EMBL" id="TCL54759.1"/>
    </source>
</evidence>
<evidence type="ECO:0000256" key="1">
    <source>
        <dbReference type="ARBA" id="ARBA00004196"/>
    </source>
</evidence>
<protein>
    <recommendedName>
        <fullName evidence="6">Probable sugar-binding periplasmic protein</fullName>
    </recommendedName>
</protein>
<dbReference type="AlphaFoldDB" id="A0A4R1QM20"/>
<dbReference type="GO" id="GO:0030313">
    <property type="term" value="C:cell envelope"/>
    <property type="evidence" value="ECO:0007669"/>
    <property type="project" value="UniProtKB-SubCell"/>
</dbReference>
<dbReference type="PANTHER" id="PTHR43649:SF28">
    <property type="entry name" value="BINDING PROTEIN COMPONENT OF ABC SUGAR TRANSPORTER-RELATED"/>
    <property type="match status" value="1"/>
</dbReference>
<comment type="function">
    <text evidence="5">Part of a binding-protein-dependent transport system for a sugar.</text>
</comment>
<sequence>MAQVPWKRLGFLVAALLFVTGIAVAATISQVEIFSWWTGVGEEEGLQALIKVFQRRAPGIAITNATVAGGGGINAKAVLQSRMVGETPPDSFQVHGGAELIHSYVKTGMMEPVTSLLEQWGIRKRFNPKIMELCSYGGEIYSIPLNVHRGNVLWYNRALLSKHQIRPPDSLDSLFKACATLKKAGVIPLALGDRNKWEATHLFETLLAMTLGPARYNGLWNGTTPFDDPGLRTSLERFKQLTRYANPNHAALTWQDAIRMVYEGKAAFNVMGDWAEGYFKTLGWQPGKEFGWTALCGPGGNFMVITDTFGLPKGAPHRSGAVAWLKLIASLEGQDTFNPIKGAIPSRLDANRARYDVYLRKSMDDFARLTLTPSIAHGSAASQVFSGALDDLLGSYLADGDTDRAVKNIQLAARLYLK</sequence>
<gene>
    <name evidence="7" type="ORF">EDC14_106018</name>
</gene>
<reference evidence="7 8" key="1">
    <citation type="submission" date="2019-03" db="EMBL/GenBank/DDBJ databases">
        <title>Genomic Encyclopedia of Type Strains, Phase IV (KMG-IV): sequencing the most valuable type-strain genomes for metagenomic binning, comparative biology and taxonomic classification.</title>
        <authorList>
            <person name="Goeker M."/>
        </authorList>
    </citation>
    <scope>NUCLEOTIDE SEQUENCE [LARGE SCALE GENOMIC DNA]</scope>
    <source>
        <strain evidence="7 8">LX-B</strain>
    </source>
</reference>
<dbReference type="SUPFAM" id="SSF53850">
    <property type="entry name" value="Periplasmic binding protein-like II"/>
    <property type="match status" value="1"/>
</dbReference>
<dbReference type="InterPro" id="IPR006059">
    <property type="entry name" value="SBP"/>
</dbReference>
<dbReference type="RefSeq" id="WP_132017954.1">
    <property type="nucleotide sequence ID" value="NZ_SLUN01000060.1"/>
</dbReference>
<evidence type="ECO:0000256" key="4">
    <source>
        <dbReference type="ARBA" id="ARBA00022729"/>
    </source>
</evidence>
<dbReference type="Gene3D" id="3.40.190.10">
    <property type="entry name" value="Periplasmic binding protein-like II"/>
    <property type="match status" value="2"/>
</dbReference>
<dbReference type="InterPro" id="IPR050490">
    <property type="entry name" value="Bact_solute-bd_prot1"/>
</dbReference>
<comment type="caution">
    <text evidence="7">The sequence shown here is derived from an EMBL/GenBank/DDBJ whole genome shotgun (WGS) entry which is preliminary data.</text>
</comment>
<dbReference type="OrthoDB" id="9798191at2"/>
<evidence type="ECO:0000313" key="8">
    <source>
        <dbReference type="Proteomes" id="UP000295008"/>
    </source>
</evidence>
<dbReference type="PANTHER" id="PTHR43649">
    <property type="entry name" value="ARABINOSE-BINDING PROTEIN-RELATED"/>
    <property type="match status" value="1"/>
</dbReference>
<evidence type="ECO:0000256" key="3">
    <source>
        <dbReference type="ARBA" id="ARBA00022448"/>
    </source>
</evidence>
<organism evidence="7 8">
    <name type="scientific">Hydrogenispora ethanolica</name>
    <dbReference type="NCBI Taxonomy" id="1082276"/>
    <lineage>
        <taxon>Bacteria</taxon>
        <taxon>Bacillati</taxon>
        <taxon>Bacillota</taxon>
        <taxon>Hydrogenispora</taxon>
    </lineage>
</organism>